<dbReference type="Gene3D" id="3.30.300.30">
    <property type="match status" value="1"/>
</dbReference>
<organism evidence="5 6">
    <name type="scientific">Pseudonocardia xinjiangensis</name>
    <dbReference type="NCBI Taxonomy" id="75289"/>
    <lineage>
        <taxon>Bacteria</taxon>
        <taxon>Bacillati</taxon>
        <taxon>Actinomycetota</taxon>
        <taxon>Actinomycetes</taxon>
        <taxon>Pseudonocardiales</taxon>
        <taxon>Pseudonocardiaceae</taxon>
        <taxon>Pseudonocardia</taxon>
    </lineage>
</organism>
<dbReference type="Proteomes" id="UP001296706">
    <property type="component" value="Unassembled WGS sequence"/>
</dbReference>
<dbReference type="SUPFAM" id="SSF56801">
    <property type="entry name" value="Acetyl-CoA synthetase-like"/>
    <property type="match status" value="1"/>
</dbReference>
<evidence type="ECO:0000313" key="5">
    <source>
        <dbReference type="EMBL" id="NMH77346.1"/>
    </source>
</evidence>
<dbReference type="InterPro" id="IPR000873">
    <property type="entry name" value="AMP-dep_synth/lig_dom"/>
</dbReference>
<dbReference type="Pfam" id="PF13193">
    <property type="entry name" value="AMP-binding_C"/>
    <property type="match status" value="1"/>
</dbReference>
<dbReference type="InterPro" id="IPR045851">
    <property type="entry name" value="AMP-bd_C_sf"/>
</dbReference>
<dbReference type="RefSeq" id="WP_169395417.1">
    <property type="nucleotide sequence ID" value="NZ_BAAAJH010000031.1"/>
</dbReference>
<evidence type="ECO:0000313" key="6">
    <source>
        <dbReference type="Proteomes" id="UP001296706"/>
    </source>
</evidence>
<comment type="similarity">
    <text evidence="1">Belongs to the ATP-dependent AMP-binding enzyme family.</text>
</comment>
<dbReference type="InterPro" id="IPR020845">
    <property type="entry name" value="AMP-binding_CS"/>
</dbReference>
<dbReference type="PANTHER" id="PTHR43201:SF5">
    <property type="entry name" value="MEDIUM-CHAIN ACYL-COA LIGASE ACSF2, MITOCHONDRIAL"/>
    <property type="match status" value="1"/>
</dbReference>
<evidence type="ECO:0000259" key="4">
    <source>
        <dbReference type="Pfam" id="PF13193"/>
    </source>
</evidence>
<reference evidence="5 6" key="1">
    <citation type="submission" date="2020-04" db="EMBL/GenBank/DDBJ databases">
        <authorList>
            <person name="Klaysubun C."/>
            <person name="Duangmal K."/>
            <person name="Lipun K."/>
        </authorList>
    </citation>
    <scope>NUCLEOTIDE SEQUENCE [LARGE SCALE GENOMIC DNA]</scope>
    <source>
        <strain evidence="5 6">JCM 11839</strain>
    </source>
</reference>
<feature type="domain" description="AMP-binding enzyme C-terminal" evidence="4">
    <location>
        <begin position="461"/>
        <end position="536"/>
    </location>
</feature>
<evidence type="ECO:0000256" key="1">
    <source>
        <dbReference type="ARBA" id="ARBA00006432"/>
    </source>
</evidence>
<name>A0ABX1RC24_9PSEU</name>
<protein>
    <submittedName>
        <fullName evidence="5">AMP-binding protein</fullName>
    </submittedName>
</protein>
<dbReference type="Pfam" id="PF00501">
    <property type="entry name" value="AMP-binding"/>
    <property type="match status" value="1"/>
</dbReference>
<proteinExistence type="inferred from homology"/>
<dbReference type="PROSITE" id="PS00455">
    <property type="entry name" value="AMP_BINDING"/>
    <property type="match status" value="1"/>
</dbReference>
<gene>
    <name evidence="5" type="ORF">HF577_09620</name>
</gene>
<dbReference type="InterPro" id="IPR025110">
    <property type="entry name" value="AMP-bd_C"/>
</dbReference>
<comment type="caution">
    <text evidence="5">The sequence shown here is derived from an EMBL/GenBank/DDBJ whole genome shotgun (WGS) entry which is preliminary data.</text>
</comment>
<feature type="domain" description="AMP-dependent synthetase/ligase" evidence="3">
    <location>
        <begin position="58"/>
        <end position="403"/>
    </location>
</feature>
<keyword evidence="2" id="KW-0436">Ligase</keyword>
<evidence type="ECO:0000259" key="3">
    <source>
        <dbReference type="Pfam" id="PF00501"/>
    </source>
</evidence>
<accession>A0ABX1RC24</accession>
<dbReference type="InterPro" id="IPR042099">
    <property type="entry name" value="ANL_N_sf"/>
</dbReference>
<dbReference type="PANTHER" id="PTHR43201">
    <property type="entry name" value="ACYL-COA SYNTHETASE"/>
    <property type="match status" value="1"/>
</dbReference>
<evidence type="ECO:0000256" key="2">
    <source>
        <dbReference type="ARBA" id="ARBA00022598"/>
    </source>
</evidence>
<dbReference type="Gene3D" id="3.40.50.12780">
    <property type="entry name" value="N-terminal domain of ligase-like"/>
    <property type="match status" value="1"/>
</dbReference>
<dbReference type="EMBL" id="JAAXKY010000022">
    <property type="protein sequence ID" value="NMH77346.1"/>
    <property type="molecule type" value="Genomic_DNA"/>
</dbReference>
<sequence>MSNFAILPSRATAEKYRAAGVWRGSGPIGDLRRWREEIPDAIAIRAYRAEAVGAELCSVELSYADYAHYVERFAGALYELGVRPGQVVAFQLPNWWQTGALLLAAMRLQAVLAPIMTTIRPRELERMLARVGANVCVTVDEWDGFHHAAALREMAPRLSELRHRVVIGKANDDETEFSSFFEHTAWEQRHPVGLDDASEDPDQVAILFFTSGTSGEPKGALHSHNTVHAGMAGLGEPGVGQQDVIFTPHALMHTLAYRSTLLSLWNGACRVMLDSWSGKRGAAVLAETGTTIMLAAPTFLQDVIAAGAGEPQRLPALRALICAGTTIPRPLVSEVPRVFGVPLQAGWGMTETGLITLTRENDPPGWATHSDGRPCNGVEIDLRSDSEITRDQPGRAFVRGGGVCLATVGRDTGKVVVIAEQGDGWYDTGDLAAPDGRGGVKLMGRAADRIGGVFMIPVNDIESVLLGHPGVADVALVGYPTDDGGELACAVIAPTTSPPVTLVELCEYLGDQGMTMSYLPSRLEYVETLPRNTNGKVRKELLRRWLFGEAALTE</sequence>
<keyword evidence="6" id="KW-1185">Reference proteome</keyword>